<dbReference type="SUPFAM" id="SSF51110">
    <property type="entry name" value="alpha-D-mannose-specific plant lectins"/>
    <property type="match status" value="1"/>
</dbReference>
<protein>
    <recommendedName>
        <fullName evidence="3">Bulb-type lectin domain-containing protein</fullName>
    </recommendedName>
</protein>
<dbReference type="Proteomes" id="UP000073492">
    <property type="component" value="Unassembled WGS sequence"/>
</dbReference>
<proteinExistence type="predicted"/>
<evidence type="ECO:0000313" key="2">
    <source>
        <dbReference type="Proteomes" id="UP000073492"/>
    </source>
</evidence>
<dbReference type="Gene3D" id="2.90.10.10">
    <property type="entry name" value="Bulb-type lectin domain"/>
    <property type="match status" value="1"/>
</dbReference>
<name>A0A139I4K1_9PEZI</name>
<evidence type="ECO:0000313" key="1">
    <source>
        <dbReference type="EMBL" id="KXT09666.1"/>
    </source>
</evidence>
<accession>A0A139I4K1</accession>
<gene>
    <name evidence="1" type="ORF">AC579_3019</name>
</gene>
<dbReference type="EMBL" id="LFZO01000317">
    <property type="protein sequence ID" value="KXT09666.1"/>
    <property type="molecule type" value="Genomic_DNA"/>
</dbReference>
<keyword evidence="2" id="KW-1185">Reference proteome</keyword>
<dbReference type="OrthoDB" id="3827652at2759"/>
<comment type="caution">
    <text evidence="1">The sequence shown here is derived from an EMBL/GenBank/DDBJ whole genome shotgun (WGS) entry which is preliminary data.</text>
</comment>
<sequence length="122" mass="13081">MQDDGNLVVYVADGASIWASETRVSPEPIPFSQVTFVNGSNAALCAPLVKKYNGSKILQRRPHILGSGARKPGVSKTVAFNTDTTKDNRTTIGQHIGGDGTVVSLGLYVVWGDHDWVNPWTG</sequence>
<evidence type="ECO:0008006" key="3">
    <source>
        <dbReference type="Google" id="ProtNLM"/>
    </source>
</evidence>
<reference evidence="1 2" key="1">
    <citation type="submission" date="2015-07" db="EMBL/GenBank/DDBJ databases">
        <title>Comparative genomics of the Sigatoka disease complex on banana suggests a link between parallel evolutionary changes in Pseudocercospora fijiensis and Pseudocercospora eumusae and increased virulence on the banana host.</title>
        <authorList>
            <person name="Chang T.-C."/>
            <person name="Salvucci A."/>
            <person name="Crous P.W."/>
            <person name="Stergiopoulos I."/>
        </authorList>
    </citation>
    <scope>NUCLEOTIDE SEQUENCE [LARGE SCALE GENOMIC DNA]</scope>
    <source>
        <strain evidence="1 2">CBS 116634</strain>
    </source>
</reference>
<dbReference type="AlphaFoldDB" id="A0A139I4K1"/>
<organism evidence="1 2">
    <name type="scientific">Pseudocercospora musae</name>
    <dbReference type="NCBI Taxonomy" id="113226"/>
    <lineage>
        <taxon>Eukaryota</taxon>
        <taxon>Fungi</taxon>
        <taxon>Dikarya</taxon>
        <taxon>Ascomycota</taxon>
        <taxon>Pezizomycotina</taxon>
        <taxon>Dothideomycetes</taxon>
        <taxon>Dothideomycetidae</taxon>
        <taxon>Mycosphaerellales</taxon>
        <taxon>Mycosphaerellaceae</taxon>
        <taxon>Pseudocercospora</taxon>
    </lineage>
</organism>
<dbReference type="InterPro" id="IPR036426">
    <property type="entry name" value="Bulb-type_lectin_dom_sf"/>
</dbReference>